<name>A0A1J9UA99_9BACI</name>
<dbReference type="GeneID" id="87594183"/>
<dbReference type="AlphaFoldDB" id="A0A1J9UA99"/>
<protein>
    <submittedName>
        <fullName evidence="1">Uncharacterized protein</fullName>
    </submittedName>
</protein>
<evidence type="ECO:0000313" key="2">
    <source>
        <dbReference type="Proteomes" id="UP000182788"/>
    </source>
</evidence>
<reference evidence="1 2" key="1">
    <citation type="submission" date="2016-06" db="EMBL/GenBank/DDBJ databases">
        <title>First insights into the genetic diversity and population structure of in the Bacillus cereus group bacteria from diverse marine environments.</title>
        <authorList>
            <person name="Liu Y."/>
            <person name="Lai Q."/>
            <person name="Shao Z."/>
        </authorList>
    </citation>
    <scope>NUCLEOTIDE SEQUENCE [LARGE SCALE GENOMIC DNA]</scope>
    <source>
        <strain evidence="1 2">NH24A2</strain>
    </source>
</reference>
<gene>
    <name evidence="1" type="ORF">BAU28_17480</name>
</gene>
<comment type="caution">
    <text evidence="1">The sequence shown here is derived from an EMBL/GenBank/DDBJ whole genome shotgun (WGS) entry which is preliminary data.</text>
</comment>
<accession>A0A1J9UA99</accession>
<dbReference type="Proteomes" id="UP000182788">
    <property type="component" value="Unassembled WGS sequence"/>
</dbReference>
<evidence type="ECO:0000313" key="1">
    <source>
        <dbReference type="EMBL" id="OJD74953.1"/>
    </source>
</evidence>
<sequence>MNLTSIVKQDVLTELRKGNTDVLKGLPPVLAMKYGLALQNEAGGYIEELKVNDKELNEAVLNRLKDSGVKEMLIKKIEAEEKAHADKVVLAKQIKKEVTGE</sequence>
<organism evidence="1 2">
    <name type="scientific">Bacillus paramycoides</name>
    <dbReference type="NCBI Taxonomy" id="2026194"/>
    <lineage>
        <taxon>Bacteria</taxon>
        <taxon>Bacillati</taxon>
        <taxon>Bacillota</taxon>
        <taxon>Bacilli</taxon>
        <taxon>Bacillales</taxon>
        <taxon>Bacillaceae</taxon>
        <taxon>Bacillus</taxon>
        <taxon>Bacillus cereus group</taxon>
    </lineage>
</organism>
<proteinExistence type="predicted"/>
<dbReference type="RefSeq" id="WP_069355236.1">
    <property type="nucleotide sequence ID" value="NZ_CBCSHB010000010.1"/>
</dbReference>
<dbReference type="EMBL" id="MAOI01000107">
    <property type="protein sequence ID" value="OJD74953.1"/>
    <property type="molecule type" value="Genomic_DNA"/>
</dbReference>